<dbReference type="RefSeq" id="WP_015817558.1">
    <property type="nucleotide sequence ID" value="NC_012997.1"/>
</dbReference>
<proteinExistence type="predicted"/>
<dbReference type="InterPro" id="IPR004509">
    <property type="entry name" value="Competence_ComEA_HhH"/>
</dbReference>
<dbReference type="Gene3D" id="1.10.150.280">
    <property type="entry name" value="AF1531-like domain"/>
    <property type="match status" value="1"/>
</dbReference>
<dbReference type="OrthoDB" id="7510573at2"/>
<dbReference type="HOGENOM" id="CLU_052011_3_0_6"/>
<dbReference type="PANTHER" id="PTHR21180:SF32">
    <property type="entry name" value="ENDONUCLEASE_EXONUCLEASE_PHOSPHATASE FAMILY DOMAIN-CONTAINING PROTEIN 1"/>
    <property type="match status" value="1"/>
</dbReference>
<keyword evidence="2" id="KW-1185">Reference proteome</keyword>
<dbReference type="InterPro" id="IPR010994">
    <property type="entry name" value="RuvA_2-like"/>
</dbReference>
<dbReference type="PANTHER" id="PTHR21180">
    <property type="entry name" value="ENDONUCLEASE/EXONUCLEASE/PHOSPHATASE FAMILY DOMAIN-CONTAINING PROTEIN 1"/>
    <property type="match status" value="1"/>
</dbReference>
<accession>C5BSJ6</accession>
<gene>
    <name evidence="1" type="ordered locus">TERTU_1388</name>
</gene>
<dbReference type="STRING" id="377629.TERTU_1388"/>
<name>C5BSJ6_TERTT</name>
<dbReference type="InterPro" id="IPR051675">
    <property type="entry name" value="Endo/Exo/Phosphatase_dom_1"/>
</dbReference>
<dbReference type="NCBIfam" id="TIGR00426">
    <property type="entry name" value="competence protein ComEA helix-hairpin-helix repeat region"/>
    <property type="match status" value="1"/>
</dbReference>
<sequence>MKQGLVSRSFRAIFFRDFYTCVFALLLAAMLVASPLTFAGSADKAADQAKSTLVASSVNINKADAQTIADTLKGIGLKKAQAIVAYREKNGKFKSMDDLLAVKGVGKATLEKNKSLIAL</sequence>
<dbReference type="eggNOG" id="COG1555">
    <property type="taxonomic scope" value="Bacteria"/>
</dbReference>
<dbReference type="GO" id="GO:0015627">
    <property type="term" value="C:type II protein secretion system complex"/>
    <property type="evidence" value="ECO:0007669"/>
    <property type="project" value="TreeGrafter"/>
</dbReference>
<dbReference type="Pfam" id="PF12836">
    <property type="entry name" value="HHH_3"/>
    <property type="match status" value="1"/>
</dbReference>
<reference evidence="1 2" key="1">
    <citation type="journal article" date="2009" name="PLoS ONE">
        <title>The complete genome of Teredinibacter turnerae T7901: an intracellular endosymbiont of marine wood-boring bivalves (shipworms).</title>
        <authorList>
            <person name="Yang J.C."/>
            <person name="Madupu R."/>
            <person name="Durkin A.S."/>
            <person name="Ekborg N.A."/>
            <person name="Pedamallu C.S."/>
            <person name="Hostetler J.B."/>
            <person name="Radune D."/>
            <person name="Toms B.S."/>
            <person name="Henrissat B."/>
            <person name="Coutinho P.M."/>
            <person name="Schwarz S."/>
            <person name="Field L."/>
            <person name="Trindade-Silva A.E."/>
            <person name="Soares C.A.G."/>
            <person name="Elshahawi S."/>
            <person name="Hanora A."/>
            <person name="Schmidt E.W."/>
            <person name="Haygood M.G."/>
            <person name="Posfai J."/>
            <person name="Benner J."/>
            <person name="Madinger C."/>
            <person name="Nove J."/>
            <person name="Anton B."/>
            <person name="Chaudhary K."/>
            <person name="Foster J."/>
            <person name="Holman A."/>
            <person name="Kumar S."/>
            <person name="Lessard P.A."/>
            <person name="Luyten Y.A."/>
            <person name="Slatko B."/>
            <person name="Wood N."/>
            <person name="Wu B."/>
            <person name="Teplitski M."/>
            <person name="Mougous J.D."/>
            <person name="Ward N."/>
            <person name="Eisen J.A."/>
            <person name="Badger J.H."/>
            <person name="Distel D.L."/>
        </authorList>
    </citation>
    <scope>NUCLEOTIDE SEQUENCE [LARGE SCALE GENOMIC DNA]</scope>
    <source>
        <strain evidence="2">ATCC 39867 / T7901</strain>
    </source>
</reference>
<organism evidence="1 2">
    <name type="scientific">Teredinibacter turnerae (strain ATCC 39867 / T7901)</name>
    <dbReference type="NCBI Taxonomy" id="377629"/>
    <lineage>
        <taxon>Bacteria</taxon>
        <taxon>Pseudomonadati</taxon>
        <taxon>Pseudomonadota</taxon>
        <taxon>Gammaproteobacteria</taxon>
        <taxon>Cellvibrionales</taxon>
        <taxon>Cellvibrionaceae</taxon>
        <taxon>Teredinibacter</taxon>
    </lineage>
</organism>
<protein>
    <submittedName>
        <fullName evidence="1">DNA uptake protein ComEA</fullName>
    </submittedName>
</protein>
<dbReference type="KEGG" id="ttu:TERTU_1388"/>
<dbReference type="AlphaFoldDB" id="C5BSJ6"/>
<dbReference type="GO" id="GO:0015628">
    <property type="term" value="P:protein secretion by the type II secretion system"/>
    <property type="evidence" value="ECO:0007669"/>
    <property type="project" value="TreeGrafter"/>
</dbReference>
<dbReference type="SUPFAM" id="SSF47781">
    <property type="entry name" value="RuvA domain 2-like"/>
    <property type="match status" value="1"/>
</dbReference>
<dbReference type="Proteomes" id="UP000009080">
    <property type="component" value="Chromosome"/>
</dbReference>
<evidence type="ECO:0000313" key="1">
    <source>
        <dbReference type="EMBL" id="ACR11446.1"/>
    </source>
</evidence>
<evidence type="ECO:0000313" key="2">
    <source>
        <dbReference type="Proteomes" id="UP000009080"/>
    </source>
</evidence>
<dbReference type="EMBL" id="CP001614">
    <property type="protein sequence ID" value="ACR11446.1"/>
    <property type="molecule type" value="Genomic_DNA"/>
</dbReference>